<proteinExistence type="predicted"/>
<dbReference type="SMART" id="SM00355">
    <property type="entry name" value="ZnF_C2H2"/>
    <property type="match status" value="2"/>
</dbReference>
<evidence type="ECO:0000313" key="3">
    <source>
        <dbReference type="EMBL" id="KAF2726124.1"/>
    </source>
</evidence>
<reference evidence="3" key="1">
    <citation type="journal article" date="2020" name="Stud. Mycol.">
        <title>101 Dothideomycetes genomes: a test case for predicting lifestyles and emergence of pathogens.</title>
        <authorList>
            <person name="Haridas S."/>
            <person name="Albert R."/>
            <person name="Binder M."/>
            <person name="Bloem J."/>
            <person name="Labutti K."/>
            <person name="Salamov A."/>
            <person name="Andreopoulos B."/>
            <person name="Baker S."/>
            <person name="Barry K."/>
            <person name="Bills G."/>
            <person name="Bluhm B."/>
            <person name="Cannon C."/>
            <person name="Castanera R."/>
            <person name="Culley D."/>
            <person name="Daum C."/>
            <person name="Ezra D."/>
            <person name="Gonzalez J."/>
            <person name="Henrissat B."/>
            <person name="Kuo A."/>
            <person name="Liang C."/>
            <person name="Lipzen A."/>
            <person name="Lutzoni F."/>
            <person name="Magnuson J."/>
            <person name="Mondo S."/>
            <person name="Nolan M."/>
            <person name="Ohm R."/>
            <person name="Pangilinan J."/>
            <person name="Park H.-J."/>
            <person name="Ramirez L."/>
            <person name="Alfaro M."/>
            <person name="Sun H."/>
            <person name="Tritt A."/>
            <person name="Yoshinaga Y."/>
            <person name="Zwiers L.-H."/>
            <person name="Turgeon B."/>
            <person name="Goodwin S."/>
            <person name="Spatafora J."/>
            <person name="Crous P."/>
            <person name="Grigoriev I."/>
        </authorList>
    </citation>
    <scope>NUCLEOTIDE SEQUENCE</scope>
    <source>
        <strain evidence="3">CBS 116435</strain>
    </source>
</reference>
<evidence type="ECO:0000313" key="4">
    <source>
        <dbReference type="Proteomes" id="UP000799441"/>
    </source>
</evidence>
<name>A0A9P4QJL6_9PEZI</name>
<dbReference type="OrthoDB" id="8117402at2759"/>
<protein>
    <recommendedName>
        <fullName evidence="2">C2H2-type domain-containing protein</fullName>
    </recommendedName>
</protein>
<evidence type="ECO:0000256" key="1">
    <source>
        <dbReference type="SAM" id="MobiDB-lite"/>
    </source>
</evidence>
<dbReference type="InterPro" id="IPR013087">
    <property type="entry name" value="Znf_C2H2_type"/>
</dbReference>
<gene>
    <name evidence="3" type="ORF">K431DRAFT_2253</name>
</gene>
<dbReference type="EMBL" id="MU003765">
    <property type="protein sequence ID" value="KAF2726124.1"/>
    <property type="molecule type" value="Genomic_DNA"/>
</dbReference>
<dbReference type="PROSITE" id="PS00028">
    <property type="entry name" value="ZINC_FINGER_C2H2_1"/>
    <property type="match status" value="1"/>
</dbReference>
<sequence length="195" mass="21705">MKFVCRLCGEFHELQSSLETHLMDKHILSWSFECSFCNARLGDEAAIRIHCSEKHPLQLPGWKVSSTSLQFPMDVTARLDAHSQYSEYYTRMGILNIHDWKLDSGAKKSTRKPTKAGVTKNVRSTRGLKSGQQISKDNGDQPFSAPFGHGYSQQTHDSNEQAGYCGDDSVGGLQFGNDPNCTQPPGFYLPGPSPY</sequence>
<evidence type="ECO:0000259" key="2">
    <source>
        <dbReference type="PROSITE" id="PS00028"/>
    </source>
</evidence>
<feature type="region of interest" description="Disordered" evidence="1">
    <location>
        <begin position="105"/>
        <end position="195"/>
    </location>
</feature>
<dbReference type="AlphaFoldDB" id="A0A9P4QJL6"/>
<dbReference type="Proteomes" id="UP000799441">
    <property type="component" value="Unassembled WGS sequence"/>
</dbReference>
<feature type="domain" description="C2H2-type" evidence="2">
    <location>
        <begin position="34"/>
        <end position="55"/>
    </location>
</feature>
<dbReference type="Gene3D" id="3.30.160.60">
    <property type="entry name" value="Classic Zinc Finger"/>
    <property type="match status" value="1"/>
</dbReference>
<organism evidence="3 4">
    <name type="scientific">Polychaeton citri CBS 116435</name>
    <dbReference type="NCBI Taxonomy" id="1314669"/>
    <lineage>
        <taxon>Eukaryota</taxon>
        <taxon>Fungi</taxon>
        <taxon>Dikarya</taxon>
        <taxon>Ascomycota</taxon>
        <taxon>Pezizomycotina</taxon>
        <taxon>Dothideomycetes</taxon>
        <taxon>Dothideomycetidae</taxon>
        <taxon>Capnodiales</taxon>
        <taxon>Capnodiaceae</taxon>
        <taxon>Polychaeton</taxon>
    </lineage>
</organism>
<accession>A0A9P4QJL6</accession>
<keyword evidence="4" id="KW-1185">Reference proteome</keyword>
<comment type="caution">
    <text evidence="3">The sequence shown here is derived from an EMBL/GenBank/DDBJ whole genome shotgun (WGS) entry which is preliminary data.</text>
</comment>